<evidence type="ECO:0000313" key="1">
    <source>
        <dbReference type="EMBL" id="CAG8824591.1"/>
    </source>
</evidence>
<comment type="caution">
    <text evidence="1">The sequence shown here is derived from an EMBL/GenBank/DDBJ whole genome shotgun (WGS) entry which is preliminary data.</text>
</comment>
<feature type="non-terminal residue" evidence="1">
    <location>
        <position position="97"/>
    </location>
</feature>
<gene>
    <name evidence="1" type="ORF">GMARGA_LOCUS28614</name>
</gene>
<sequence length="97" mass="11489">KNISSQLDKTKNQIEKISKQPKINDFDVLSTLYNQTKFKKNNKEFMDVDMNNFENNLKILIDEDEKIPDNEKIKLIKEILENSKNAEAKFQQILEDK</sequence>
<evidence type="ECO:0000313" key="2">
    <source>
        <dbReference type="Proteomes" id="UP000789901"/>
    </source>
</evidence>
<proteinExistence type="predicted"/>
<dbReference type="Proteomes" id="UP000789901">
    <property type="component" value="Unassembled WGS sequence"/>
</dbReference>
<keyword evidence="2" id="KW-1185">Reference proteome</keyword>
<organism evidence="1 2">
    <name type="scientific">Gigaspora margarita</name>
    <dbReference type="NCBI Taxonomy" id="4874"/>
    <lineage>
        <taxon>Eukaryota</taxon>
        <taxon>Fungi</taxon>
        <taxon>Fungi incertae sedis</taxon>
        <taxon>Mucoromycota</taxon>
        <taxon>Glomeromycotina</taxon>
        <taxon>Glomeromycetes</taxon>
        <taxon>Diversisporales</taxon>
        <taxon>Gigasporaceae</taxon>
        <taxon>Gigaspora</taxon>
    </lineage>
</organism>
<reference evidence="1 2" key="1">
    <citation type="submission" date="2021-06" db="EMBL/GenBank/DDBJ databases">
        <authorList>
            <person name="Kallberg Y."/>
            <person name="Tangrot J."/>
            <person name="Rosling A."/>
        </authorList>
    </citation>
    <scope>NUCLEOTIDE SEQUENCE [LARGE SCALE GENOMIC DNA]</scope>
    <source>
        <strain evidence="1 2">120-4 pot B 10/14</strain>
    </source>
</reference>
<accession>A0ABN7WAI6</accession>
<name>A0ABN7WAI6_GIGMA</name>
<protein>
    <submittedName>
        <fullName evidence="1">45669_t:CDS:1</fullName>
    </submittedName>
</protein>
<dbReference type="EMBL" id="CAJVQB010036892">
    <property type="protein sequence ID" value="CAG8824591.1"/>
    <property type="molecule type" value="Genomic_DNA"/>
</dbReference>
<feature type="non-terminal residue" evidence="1">
    <location>
        <position position="1"/>
    </location>
</feature>